<organism evidence="2 3">
    <name type="scientific">Olea europaea subsp. europaea</name>
    <dbReference type="NCBI Taxonomy" id="158383"/>
    <lineage>
        <taxon>Eukaryota</taxon>
        <taxon>Viridiplantae</taxon>
        <taxon>Streptophyta</taxon>
        <taxon>Embryophyta</taxon>
        <taxon>Tracheophyta</taxon>
        <taxon>Spermatophyta</taxon>
        <taxon>Magnoliopsida</taxon>
        <taxon>eudicotyledons</taxon>
        <taxon>Gunneridae</taxon>
        <taxon>Pentapetalae</taxon>
        <taxon>asterids</taxon>
        <taxon>lamiids</taxon>
        <taxon>Lamiales</taxon>
        <taxon>Oleaceae</taxon>
        <taxon>Oleeae</taxon>
        <taxon>Olea</taxon>
    </lineage>
</organism>
<dbReference type="Gramene" id="OE9A000193T1">
    <property type="protein sequence ID" value="OE9A000193C1"/>
    <property type="gene ID" value="OE9A000193"/>
</dbReference>
<dbReference type="Proteomes" id="UP000594638">
    <property type="component" value="Unassembled WGS sequence"/>
</dbReference>
<reference evidence="2 3" key="1">
    <citation type="submission" date="2019-12" db="EMBL/GenBank/DDBJ databases">
        <authorList>
            <person name="Alioto T."/>
            <person name="Alioto T."/>
            <person name="Gomez Garrido J."/>
        </authorList>
    </citation>
    <scope>NUCLEOTIDE SEQUENCE [LARGE SCALE GENOMIC DNA]</scope>
</reference>
<accession>A0A8S0R0U5</accession>
<name>A0A8S0R0U5_OLEEU</name>
<feature type="compositionally biased region" description="Basic and acidic residues" evidence="1">
    <location>
        <begin position="24"/>
        <end position="33"/>
    </location>
</feature>
<dbReference type="EMBL" id="CACTIH010002032">
    <property type="protein sequence ID" value="CAA2971955.1"/>
    <property type="molecule type" value="Genomic_DNA"/>
</dbReference>
<keyword evidence="3" id="KW-1185">Reference proteome</keyword>
<proteinExistence type="predicted"/>
<comment type="caution">
    <text evidence="2">The sequence shown here is derived from an EMBL/GenBank/DDBJ whole genome shotgun (WGS) entry which is preliminary data.</text>
</comment>
<evidence type="ECO:0000256" key="1">
    <source>
        <dbReference type="SAM" id="MobiDB-lite"/>
    </source>
</evidence>
<gene>
    <name evidence="2" type="ORF">OLEA9_A000193</name>
</gene>
<protein>
    <submittedName>
        <fullName evidence="2">Uncharacterized protein</fullName>
    </submittedName>
</protein>
<feature type="region of interest" description="Disordered" evidence="1">
    <location>
        <begin position="24"/>
        <end position="57"/>
    </location>
</feature>
<sequence>MSVSTYSREVQACVDSILSDVVKDTKSERKEDSPVTTPSSGLPVKRASRPSKGKQIKPSGHVVMFEHYNQNVDDVDVADFQNWFQRGYKPHNK</sequence>
<evidence type="ECO:0000313" key="2">
    <source>
        <dbReference type="EMBL" id="CAA2971955.1"/>
    </source>
</evidence>
<evidence type="ECO:0000313" key="3">
    <source>
        <dbReference type="Proteomes" id="UP000594638"/>
    </source>
</evidence>
<dbReference type="AlphaFoldDB" id="A0A8S0R0U5"/>
<feature type="compositionally biased region" description="Basic residues" evidence="1">
    <location>
        <begin position="46"/>
        <end position="55"/>
    </location>
</feature>